<comment type="caution">
    <text evidence="2">The sequence shown here is derived from an EMBL/GenBank/DDBJ whole genome shotgun (WGS) entry which is preliminary data.</text>
</comment>
<accession>A0A0L0NDH7</accession>
<protein>
    <submittedName>
        <fullName evidence="2">Uncharacterized protein</fullName>
    </submittedName>
</protein>
<evidence type="ECO:0000313" key="3">
    <source>
        <dbReference type="Proteomes" id="UP000036947"/>
    </source>
</evidence>
<dbReference type="AlphaFoldDB" id="A0A0L0NDH7"/>
<gene>
    <name evidence="2" type="ORF">TOPH_02990</name>
</gene>
<keyword evidence="1" id="KW-1133">Transmembrane helix</keyword>
<proteinExistence type="predicted"/>
<dbReference type="Proteomes" id="UP000036947">
    <property type="component" value="Unassembled WGS sequence"/>
</dbReference>
<reference evidence="2 3" key="1">
    <citation type="journal article" date="2015" name="BMC Genomics">
        <title>The genome of the truffle-parasite Tolypocladium ophioglossoides and the evolution of antifungal peptaibiotics.</title>
        <authorList>
            <person name="Quandt C.A."/>
            <person name="Bushley K.E."/>
            <person name="Spatafora J.W."/>
        </authorList>
    </citation>
    <scope>NUCLEOTIDE SEQUENCE [LARGE SCALE GENOMIC DNA]</scope>
    <source>
        <strain evidence="2 3">CBS 100239</strain>
    </source>
</reference>
<organism evidence="2 3">
    <name type="scientific">Tolypocladium ophioglossoides (strain CBS 100239)</name>
    <name type="common">Snaketongue truffleclub</name>
    <name type="synonym">Elaphocordyceps ophioglossoides</name>
    <dbReference type="NCBI Taxonomy" id="1163406"/>
    <lineage>
        <taxon>Eukaryota</taxon>
        <taxon>Fungi</taxon>
        <taxon>Dikarya</taxon>
        <taxon>Ascomycota</taxon>
        <taxon>Pezizomycotina</taxon>
        <taxon>Sordariomycetes</taxon>
        <taxon>Hypocreomycetidae</taxon>
        <taxon>Hypocreales</taxon>
        <taxon>Ophiocordycipitaceae</taxon>
        <taxon>Tolypocladium</taxon>
    </lineage>
</organism>
<feature type="transmembrane region" description="Helical" evidence="1">
    <location>
        <begin position="375"/>
        <end position="394"/>
    </location>
</feature>
<dbReference type="STRING" id="1163406.A0A0L0NDH7"/>
<feature type="transmembrane region" description="Helical" evidence="1">
    <location>
        <begin position="91"/>
        <end position="112"/>
    </location>
</feature>
<keyword evidence="1" id="KW-0812">Transmembrane</keyword>
<name>A0A0L0NDH7_TOLOC</name>
<dbReference type="EMBL" id="LFRF01000006">
    <property type="protein sequence ID" value="KND92237.1"/>
    <property type="molecule type" value="Genomic_DNA"/>
</dbReference>
<evidence type="ECO:0000313" key="2">
    <source>
        <dbReference type="EMBL" id="KND92237.1"/>
    </source>
</evidence>
<dbReference type="OrthoDB" id="5154014at2759"/>
<evidence type="ECO:0000256" key="1">
    <source>
        <dbReference type="SAM" id="Phobius"/>
    </source>
</evidence>
<feature type="transmembrane region" description="Helical" evidence="1">
    <location>
        <begin position="341"/>
        <end position="363"/>
    </location>
</feature>
<keyword evidence="1" id="KW-0472">Membrane</keyword>
<sequence>MPLSDKIKKFMPPVWKLGRCILKRLLALAAPNNPHSGFTSDAWLGSGVADPIPVMHTWEPFRSWRLTAVATSTFRLLQGVCLYPVFTNPMIVVYVFNLGLVLLVLYFMTLFFSTQPDEAPKLSVRGLISGLKRAVDVRVLRLVTTASKYNERLPWPVFWWLYSTFALSGRRFWQNYLNAWARNYPCWAVKVLIDGRNCIQIPVPAPNDGGFDDAWLLGHLGFFYRLSQMHGGLPNVILPKTLIRVDVVELLHNNVPGRRVSTLDWNGPYSQPIDDLRQVWASTGEKRHVDNLVECHVIERVASADTPESDVHLRSTDATSETEDATNPQALNLVLGWDSSLIASVILTPTLLSIATCVVWPVVAVLKYEADIQTSVQTGAAVASYVVTAGMVLIP</sequence>
<keyword evidence="3" id="KW-1185">Reference proteome</keyword>